<gene>
    <name evidence="2" type="ORF">PU648_54805</name>
</gene>
<feature type="compositionally biased region" description="Polar residues" evidence="1">
    <location>
        <begin position="401"/>
        <end position="414"/>
    </location>
</feature>
<keyword evidence="2" id="KW-0614">Plasmid</keyword>
<proteinExistence type="predicted"/>
<feature type="compositionally biased region" description="Pro residues" evidence="1">
    <location>
        <begin position="321"/>
        <end position="340"/>
    </location>
</feature>
<protein>
    <recommendedName>
        <fullName evidence="4">Competence protein CoiA-like family protein</fullName>
    </recommendedName>
</protein>
<organism evidence="2 3">
    <name type="scientific">Streptomyces mirabilis</name>
    <dbReference type="NCBI Taxonomy" id="68239"/>
    <lineage>
        <taxon>Bacteria</taxon>
        <taxon>Bacillati</taxon>
        <taxon>Actinomycetota</taxon>
        <taxon>Actinomycetes</taxon>
        <taxon>Kitasatosporales</taxon>
        <taxon>Streptomycetaceae</taxon>
        <taxon>Streptomyces</taxon>
    </lineage>
</organism>
<accession>A0ABU3V4R2</accession>
<geneLocation type="plasmid" evidence="2">
    <name>unnamed1</name>
</geneLocation>
<evidence type="ECO:0008006" key="4">
    <source>
        <dbReference type="Google" id="ProtNLM"/>
    </source>
</evidence>
<comment type="caution">
    <text evidence="2">The sequence shown here is derived from an EMBL/GenBank/DDBJ whole genome shotgun (WGS) entry which is preliminary data.</text>
</comment>
<evidence type="ECO:0000256" key="1">
    <source>
        <dbReference type="SAM" id="MobiDB-lite"/>
    </source>
</evidence>
<feature type="compositionally biased region" description="Pro residues" evidence="1">
    <location>
        <begin position="440"/>
        <end position="455"/>
    </location>
</feature>
<keyword evidence="3" id="KW-1185">Reference proteome</keyword>
<dbReference type="EMBL" id="JARAKF010000003">
    <property type="protein sequence ID" value="MDU9001174.1"/>
    <property type="molecule type" value="Genomic_DNA"/>
</dbReference>
<name>A0ABU3V4R2_9ACTN</name>
<feature type="region of interest" description="Disordered" evidence="1">
    <location>
        <begin position="311"/>
        <end position="474"/>
    </location>
</feature>
<sequence>MAKPKKKRGMRIPYVEDAREDTYDRHAIDVKPTPPYLKPLTCKGCGIRVSARHGNADDPDSRSSHYFKLEPHRPTCRYDLGQRGKHLLDASGGTVVRLDGQWRLKCPPIERPATEGGTKKPPGPARPGARGGGGGPRPTSKEAGQAIASARRIVRLLDDFENDPETVAEFAATAPNGQRNIPWHEFCYGRADAHQLAQALIDGKASALAIPHAVWGPASTAKAVSPNHDTYVVMYVARQPVTLVDGTSVKLRVTVRSNNPHWIGATTQSGQFLGYGYWQLFPKDQTQARKRGWIELQLWVKEAWQVERWDTDGTTIELPKPVRPAAPPRSPAPAPRPADPSPQEQPDVTAVPSDRAAAAPTSDTPVSDAPKSSEVSASEDRMAETPTSPTPSSPEPEELQDSVSVAATQETTSAPRAEVAPSEPHVPTPASGESPIGQRPEPPIPPPPPYPPNIAPPEQEGSVLQRWLRRRRRS</sequence>
<dbReference type="RefSeq" id="WP_266943904.1">
    <property type="nucleotide sequence ID" value="NZ_JAPEMK010000002.1"/>
</dbReference>
<feature type="region of interest" description="Disordered" evidence="1">
    <location>
        <begin position="106"/>
        <end position="145"/>
    </location>
</feature>
<evidence type="ECO:0000313" key="2">
    <source>
        <dbReference type="EMBL" id="MDU9001174.1"/>
    </source>
</evidence>
<evidence type="ECO:0000313" key="3">
    <source>
        <dbReference type="Proteomes" id="UP001257627"/>
    </source>
</evidence>
<reference evidence="2 3" key="1">
    <citation type="submission" date="2023-02" db="EMBL/GenBank/DDBJ databases">
        <authorList>
            <person name="Maleckis M."/>
        </authorList>
    </citation>
    <scope>NUCLEOTIDE SEQUENCE [LARGE SCALE GENOMIC DNA]</scope>
    <source>
        <strain evidence="2 3">P8-A2</strain>
        <plasmid evidence="2">unnamed1</plasmid>
    </source>
</reference>
<dbReference type="Proteomes" id="UP001257627">
    <property type="component" value="Unassembled WGS sequence"/>
</dbReference>